<dbReference type="RefSeq" id="WP_344546099.1">
    <property type="nucleotide sequence ID" value="NZ_BAAATD010000009.1"/>
</dbReference>
<gene>
    <name evidence="1" type="ORF">GCM10010411_62850</name>
</gene>
<organism evidence="1 2">
    <name type="scientific">Actinomadura fulvescens</name>
    <dbReference type="NCBI Taxonomy" id="46160"/>
    <lineage>
        <taxon>Bacteria</taxon>
        <taxon>Bacillati</taxon>
        <taxon>Actinomycetota</taxon>
        <taxon>Actinomycetes</taxon>
        <taxon>Streptosporangiales</taxon>
        <taxon>Thermomonosporaceae</taxon>
        <taxon>Actinomadura</taxon>
    </lineage>
</organism>
<evidence type="ECO:0000313" key="2">
    <source>
        <dbReference type="Proteomes" id="UP001501509"/>
    </source>
</evidence>
<accession>A0ABN3Q9C0</accession>
<dbReference type="EMBL" id="BAAATD010000009">
    <property type="protein sequence ID" value="GAA2618753.1"/>
    <property type="molecule type" value="Genomic_DNA"/>
</dbReference>
<evidence type="ECO:0000313" key="1">
    <source>
        <dbReference type="EMBL" id="GAA2618753.1"/>
    </source>
</evidence>
<proteinExistence type="predicted"/>
<reference evidence="1 2" key="1">
    <citation type="journal article" date="2019" name="Int. J. Syst. Evol. Microbiol.">
        <title>The Global Catalogue of Microorganisms (GCM) 10K type strain sequencing project: providing services to taxonomists for standard genome sequencing and annotation.</title>
        <authorList>
            <consortium name="The Broad Institute Genomics Platform"/>
            <consortium name="The Broad Institute Genome Sequencing Center for Infectious Disease"/>
            <person name="Wu L."/>
            <person name="Ma J."/>
        </authorList>
    </citation>
    <scope>NUCLEOTIDE SEQUENCE [LARGE SCALE GENOMIC DNA]</scope>
    <source>
        <strain evidence="1 2">JCM 6833</strain>
    </source>
</reference>
<protein>
    <submittedName>
        <fullName evidence="1">Uncharacterized protein</fullName>
    </submittedName>
</protein>
<dbReference type="Proteomes" id="UP001501509">
    <property type="component" value="Unassembled WGS sequence"/>
</dbReference>
<sequence>MARNKIKLNRRGIRDLLTSDEVGDDLARRAQAVADSADLDAVPPHEGTVDYRVDRSDTRTRTRALVIADHPAGLAQEAEYRILGRALDAAAD</sequence>
<keyword evidence="2" id="KW-1185">Reference proteome</keyword>
<name>A0ABN3Q9C0_9ACTN</name>
<comment type="caution">
    <text evidence="1">The sequence shown here is derived from an EMBL/GenBank/DDBJ whole genome shotgun (WGS) entry which is preliminary data.</text>
</comment>